<keyword evidence="2" id="KW-0663">Pyridoxal phosphate</keyword>
<evidence type="ECO:0000256" key="5">
    <source>
        <dbReference type="ARBA" id="ARBA00023163"/>
    </source>
</evidence>
<evidence type="ECO:0000256" key="2">
    <source>
        <dbReference type="ARBA" id="ARBA00022898"/>
    </source>
</evidence>
<evidence type="ECO:0000313" key="8">
    <source>
        <dbReference type="Proteomes" id="UP001560267"/>
    </source>
</evidence>
<dbReference type="SMART" id="SM00345">
    <property type="entry name" value="HTH_GNTR"/>
    <property type="match status" value="1"/>
</dbReference>
<protein>
    <submittedName>
        <fullName evidence="7">PLP-dependent aminotransferase family protein</fullName>
    </submittedName>
</protein>
<dbReference type="InterPro" id="IPR004839">
    <property type="entry name" value="Aminotransferase_I/II_large"/>
</dbReference>
<dbReference type="InterPro" id="IPR036390">
    <property type="entry name" value="WH_DNA-bd_sf"/>
</dbReference>
<keyword evidence="3" id="KW-0805">Transcription regulation</keyword>
<keyword evidence="4" id="KW-0238">DNA-binding</keyword>
<evidence type="ECO:0000256" key="1">
    <source>
        <dbReference type="ARBA" id="ARBA00005384"/>
    </source>
</evidence>
<dbReference type="InterPro" id="IPR015424">
    <property type="entry name" value="PyrdxlP-dep_Trfase"/>
</dbReference>
<dbReference type="Proteomes" id="UP001560267">
    <property type="component" value="Unassembled WGS sequence"/>
</dbReference>
<dbReference type="SUPFAM" id="SSF53383">
    <property type="entry name" value="PLP-dependent transferases"/>
    <property type="match status" value="1"/>
</dbReference>
<dbReference type="PANTHER" id="PTHR46577">
    <property type="entry name" value="HTH-TYPE TRANSCRIPTIONAL REGULATORY PROTEIN GABR"/>
    <property type="match status" value="1"/>
</dbReference>
<dbReference type="InterPro" id="IPR051446">
    <property type="entry name" value="HTH_trans_reg/aminotransferase"/>
</dbReference>
<dbReference type="GO" id="GO:0008483">
    <property type="term" value="F:transaminase activity"/>
    <property type="evidence" value="ECO:0007669"/>
    <property type="project" value="UniProtKB-KW"/>
</dbReference>
<evidence type="ECO:0000256" key="3">
    <source>
        <dbReference type="ARBA" id="ARBA00023015"/>
    </source>
</evidence>
<dbReference type="Gene3D" id="1.10.10.10">
    <property type="entry name" value="Winged helix-like DNA-binding domain superfamily/Winged helix DNA-binding domain"/>
    <property type="match status" value="1"/>
</dbReference>
<dbReference type="InterPro" id="IPR015421">
    <property type="entry name" value="PyrdxlP-dep_Trfase_major"/>
</dbReference>
<organism evidence="7 8">
    <name type="scientific">Ferrimicrobium acidiphilum</name>
    <dbReference type="NCBI Taxonomy" id="121039"/>
    <lineage>
        <taxon>Bacteria</taxon>
        <taxon>Bacillati</taxon>
        <taxon>Actinomycetota</taxon>
        <taxon>Acidimicrobiia</taxon>
        <taxon>Acidimicrobiales</taxon>
        <taxon>Acidimicrobiaceae</taxon>
        <taxon>Ferrimicrobium</taxon>
    </lineage>
</organism>
<dbReference type="SUPFAM" id="SSF46785">
    <property type="entry name" value="Winged helix' DNA-binding domain"/>
    <property type="match status" value="1"/>
</dbReference>
<dbReference type="CDD" id="cd07377">
    <property type="entry name" value="WHTH_GntR"/>
    <property type="match status" value="1"/>
</dbReference>
<evidence type="ECO:0000313" key="7">
    <source>
        <dbReference type="EMBL" id="MEX6429115.1"/>
    </source>
</evidence>
<dbReference type="PANTHER" id="PTHR46577:SF2">
    <property type="entry name" value="TRANSCRIPTIONAL REGULATORY PROTEIN"/>
    <property type="match status" value="1"/>
</dbReference>
<dbReference type="Gene3D" id="3.40.640.10">
    <property type="entry name" value="Type I PLP-dependent aspartate aminotransferase-like (Major domain)"/>
    <property type="match status" value="1"/>
</dbReference>
<accession>A0ABV3Y141</accession>
<dbReference type="Pfam" id="PF00392">
    <property type="entry name" value="GntR"/>
    <property type="match status" value="1"/>
</dbReference>
<keyword evidence="5" id="KW-0804">Transcription</keyword>
<feature type="domain" description="HTH gntR-type" evidence="6">
    <location>
        <begin position="23"/>
        <end position="91"/>
    </location>
</feature>
<name>A0ABV3Y141_9ACTN</name>
<dbReference type="EMBL" id="JBFSHR010000011">
    <property type="protein sequence ID" value="MEX6429115.1"/>
    <property type="molecule type" value="Genomic_DNA"/>
</dbReference>
<dbReference type="RefSeq" id="WP_369084319.1">
    <property type="nucleotide sequence ID" value="NZ_JBFSHR010000011.1"/>
</dbReference>
<reference evidence="7 8" key="1">
    <citation type="submission" date="2024-07" db="EMBL/GenBank/DDBJ databases">
        <title>Draft Genome Sequence of Ferrimicrobium acidiphilum Strain YE2023, Isolated from a Pulp of Bioleach Reactor.</title>
        <authorList>
            <person name="Elkina Y.A."/>
            <person name="Bulaeva A.G."/>
            <person name="Beletsky A.V."/>
            <person name="Mardanov A.V."/>
        </authorList>
    </citation>
    <scope>NUCLEOTIDE SEQUENCE [LARGE SCALE GENOMIC DNA]</scope>
    <source>
        <strain evidence="7 8">YE2023</strain>
    </source>
</reference>
<proteinExistence type="inferred from homology"/>
<comment type="similarity">
    <text evidence="1">In the C-terminal section; belongs to the class-I pyridoxal-phosphate-dependent aminotransferase family.</text>
</comment>
<evidence type="ECO:0000259" key="6">
    <source>
        <dbReference type="PROSITE" id="PS50949"/>
    </source>
</evidence>
<dbReference type="InterPro" id="IPR036388">
    <property type="entry name" value="WH-like_DNA-bd_sf"/>
</dbReference>
<keyword evidence="8" id="KW-1185">Reference proteome</keyword>
<comment type="caution">
    <text evidence="7">The sequence shown here is derived from an EMBL/GenBank/DDBJ whole genome shotgun (WGS) entry which is preliminary data.</text>
</comment>
<dbReference type="Pfam" id="PF00155">
    <property type="entry name" value="Aminotran_1_2"/>
    <property type="match status" value="1"/>
</dbReference>
<dbReference type="PROSITE" id="PS50949">
    <property type="entry name" value="HTH_GNTR"/>
    <property type="match status" value="1"/>
</dbReference>
<sequence>MSERTTLHTTDEICRLIATTMSRSGMRGLTETFVKLVKDGTLSPGDRLPSIRQLADYLGVSPTTIASAWSHLAQLGLLNSHGRRGSFVSETARSTPATPRWRFYEDQRTYTLDFATGVPDPRLLPNPMTSITNLGSSAITSYLDPPVYQPLAETLRSRAPQRFSDRGFSLTVVDGALDAIDRLLAAMPTYQRAVVLEEPNFPALYDLVESHGLEVRTVPIDDEGITIDVLRNQLIKGGVGLILLQPRSHNPTGYSLSLERASAFAELLLQFPEVLVVEDDHSGLLSTAPLYTMVDQLGSRVAYVMSFSKSHGPDLRLAAIFADRDLVHELDRRRTLGPSWSSKLLQAVLNHMLNDPATDELIAGAQQIYAERRIAVAELFAIDPRGSGINVWVDRSDALGALLQLAHHHIRVAPGANFYAANPAAANQFRFTLSEPTVEFNRALERVAMALAGASYASSYR</sequence>
<evidence type="ECO:0000256" key="4">
    <source>
        <dbReference type="ARBA" id="ARBA00023125"/>
    </source>
</evidence>
<dbReference type="CDD" id="cd00609">
    <property type="entry name" value="AAT_like"/>
    <property type="match status" value="1"/>
</dbReference>
<gene>
    <name evidence="7" type="ORF">AB6A68_04600</name>
</gene>
<keyword evidence="7" id="KW-0032">Aminotransferase</keyword>
<keyword evidence="7" id="KW-0808">Transferase</keyword>
<dbReference type="InterPro" id="IPR000524">
    <property type="entry name" value="Tscrpt_reg_HTH_GntR"/>
</dbReference>